<dbReference type="InterPro" id="IPR021447">
    <property type="entry name" value="DUF3097_C"/>
</dbReference>
<feature type="domain" description="DUF3097" evidence="2">
    <location>
        <begin position="194"/>
        <end position="361"/>
    </location>
</feature>
<dbReference type="InParanoid" id="A0A3N1HTS8"/>
<gene>
    <name evidence="4" type="ORF">EDC03_0429</name>
</gene>
<evidence type="ECO:0000259" key="3">
    <source>
        <dbReference type="Pfam" id="PF22845"/>
    </source>
</evidence>
<sequence>MVLLAARVRARGAALALGQIECQAYASPRACPAPSGVRASVPRMPERPAGRPPARPLPRTGTPAATTGRPGDRYGADVLAGGRAAWATPPRGRSTDLAAERGVVVEDVDTGWVGAVVRVEKAGGVHVVHLEDRRGRTRAFPLGPGFLLDGRPVRLVPPRPAAPARPAAGGVAPGRTASGSVAVAGHRARVARGSRIWVEGRHDAELVEKVWGDDLRVEGVVVQPLDGVDDLSGALEDFAPGPGRRVGVLVDHLVPGTKEQRLVDAALADRRWRGLVHVVGHPYVDVWQAVRPQRLGLERWPVIPRGTSWKHGVLAHLGWAHEDQRDVAHGWKRILGTVRTIADLEPTLSGRVEELIDFVTEPGT</sequence>
<keyword evidence="5" id="KW-1185">Reference proteome</keyword>
<proteinExistence type="predicted"/>
<dbReference type="Proteomes" id="UP000276232">
    <property type="component" value="Unassembled WGS sequence"/>
</dbReference>
<evidence type="ECO:0000259" key="2">
    <source>
        <dbReference type="Pfam" id="PF11296"/>
    </source>
</evidence>
<evidence type="ECO:0008006" key="6">
    <source>
        <dbReference type="Google" id="ProtNLM"/>
    </source>
</evidence>
<dbReference type="Pfam" id="PF22845">
    <property type="entry name" value="DUF3097_N"/>
    <property type="match status" value="1"/>
</dbReference>
<dbReference type="AlphaFoldDB" id="A0A3N1HTS8"/>
<feature type="region of interest" description="Disordered" evidence="1">
    <location>
        <begin position="31"/>
        <end position="72"/>
    </location>
</feature>
<dbReference type="Pfam" id="PF11296">
    <property type="entry name" value="DUF3097_C"/>
    <property type="match status" value="1"/>
</dbReference>
<protein>
    <recommendedName>
        <fullName evidence="6">DUF3097 family protein</fullName>
    </recommendedName>
</protein>
<name>A0A3N1HTS8_9ACTN</name>
<reference evidence="4 5" key="1">
    <citation type="journal article" date="2015" name="Stand. Genomic Sci.">
        <title>Genomic Encyclopedia of Bacterial and Archaeal Type Strains, Phase III: the genomes of soil and plant-associated and newly described type strains.</title>
        <authorList>
            <person name="Whitman W.B."/>
            <person name="Woyke T."/>
            <person name="Klenk H.P."/>
            <person name="Zhou Y."/>
            <person name="Lilburn T.G."/>
            <person name="Beck B.J."/>
            <person name="De Vos P."/>
            <person name="Vandamme P."/>
            <person name="Eisen J.A."/>
            <person name="Garrity G."/>
            <person name="Hugenholtz P."/>
            <person name="Kyrpides N.C."/>
        </authorList>
    </citation>
    <scope>NUCLEOTIDE SEQUENCE [LARGE SCALE GENOMIC DNA]</scope>
    <source>
        <strain evidence="4 5">CECT 7306</strain>
    </source>
</reference>
<accession>A0A3N1HTS8</accession>
<evidence type="ECO:0000256" key="1">
    <source>
        <dbReference type="SAM" id="MobiDB-lite"/>
    </source>
</evidence>
<feature type="compositionally biased region" description="Low complexity" evidence="1">
    <location>
        <begin position="57"/>
        <end position="69"/>
    </location>
</feature>
<feature type="domain" description="DUF3097" evidence="3">
    <location>
        <begin position="97"/>
        <end position="158"/>
    </location>
</feature>
<evidence type="ECO:0000313" key="4">
    <source>
        <dbReference type="EMBL" id="ROP45820.1"/>
    </source>
</evidence>
<comment type="caution">
    <text evidence="4">The sequence shown here is derived from an EMBL/GenBank/DDBJ whole genome shotgun (WGS) entry which is preliminary data.</text>
</comment>
<organism evidence="4 5">
    <name type="scientific">Pseudokineococcus lusitanus</name>
    <dbReference type="NCBI Taxonomy" id="763993"/>
    <lineage>
        <taxon>Bacteria</taxon>
        <taxon>Bacillati</taxon>
        <taxon>Actinomycetota</taxon>
        <taxon>Actinomycetes</taxon>
        <taxon>Kineosporiales</taxon>
        <taxon>Kineosporiaceae</taxon>
        <taxon>Pseudokineococcus</taxon>
    </lineage>
</organism>
<evidence type="ECO:0000313" key="5">
    <source>
        <dbReference type="Proteomes" id="UP000276232"/>
    </source>
</evidence>
<dbReference type="InterPro" id="IPR053883">
    <property type="entry name" value="DUF3097_N"/>
</dbReference>
<dbReference type="EMBL" id="RJKN01000001">
    <property type="protein sequence ID" value="ROP45820.1"/>
    <property type="molecule type" value="Genomic_DNA"/>
</dbReference>